<keyword evidence="3" id="KW-1185">Reference proteome</keyword>
<organism evidence="2 3">
    <name type="scientific">Elysia crispata</name>
    <name type="common">lettuce slug</name>
    <dbReference type="NCBI Taxonomy" id="231223"/>
    <lineage>
        <taxon>Eukaryota</taxon>
        <taxon>Metazoa</taxon>
        <taxon>Spiralia</taxon>
        <taxon>Lophotrochozoa</taxon>
        <taxon>Mollusca</taxon>
        <taxon>Gastropoda</taxon>
        <taxon>Heterobranchia</taxon>
        <taxon>Euthyneura</taxon>
        <taxon>Panpulmonata</taxon>
        <taxon>Sacoglossa</taxon>
        <taxon>Placobranchoidea</taxon>
        <taxon>Plakobranchidae</taxon>
        <taxon>Elysia</taxon>
    </lineage>
</organism>
<dbReference type="EMBL" id="JAWDGP010005645">
    <property type="protein sequence ID" value="KAK3754698.1"/>
    <property type="molecule type" value="Genomic_DNA"/>
</dbReference>
<sequence>MLTRLLGEGVPGEDEMHASIDQKVSGRSRPTKAAAARWCKYRPHTRASAACGSDSRGGTGAGLGDGSE</sequence>
<evidence type="ECO:0000313" key="3">
    <source>
        <dbReference type="Proteomes" id="UP001283361"/>
    </source>
</evidence>
<proteinExistence type="predicted"/>
<name>A0AAE0YR02_9GAST</name>
<evidence type="ECO:0000313" key="2">
    <source>
        <dbReference type="EMBL" id="KAK3754698.1"/>
    </source>
</evidence>
<accession>A0AAE0YR02</accession>
<feature type="region of interest" description="Disordered" evidence="1">
    <location>
        <begin position="1"/>
        <end position="68"/>
    </location>
</feature>
<gene>
    <name evidence="2" type="ORF">RRG08_053168</name>
</gene>
<comment type="caution">
    <text evidence="2">The sequence shown here is derived from an EMBL/GenBank/DDBJ whole genome shotgun (WGS) entry which is preliminary data.</text>
</comment>
<dbReference type="Proteomes" id="UP001283361">
    <property type="component" value="Unassembled WGS sequence"/>
</dbReference>
<reference evidence="2" key="1">
    <citation type="journal article" date="2023" name="G3 (Bethesda)">
        <title>A reference genome for the long-term kleptoplast-retaining sea slug Elysia crispata morphotype clarki.</title>
        <authorList>
            <person name="Eastman K.E."/>
            <person name="Pendleton A.L."/>
            <person name="Shaikh M.A."/>
            <person name="Suttiyut T."/>
            <person name="Ogas R."/>
            <person name="Tomko P."/>
            <person name="Gavelis G."/>
            <person name="Widhalm J.R."/>
            <person name="Wisecaver J.H."/>
        </authorList>
    </citation>
    <scope>NUCLEOTIDE SEQUENCE</scope>
    <source>
        <strain evidence="2">ECLA1</strain>
    </source>
</reference>
<evidence type="ECO:0000256" key="1">
    <source>
        <dbReference type="SAM" id="MobiDB-lite"/>
    </source>
</evidence>
<feature type="compositionally biased region" description="Gly residues" evidence="1">
    <location>
        <begin position="55"/>
        <end position="68"/>
    </location>
</feature>
<dbReference type="AlphaFoldDB" id="A0AAE0YR02"/>
<protein>
    <submittedName>
        <fullName evidence="2">Uncharacterized protein</fullName>
    </submittedName>
</protein>